<dbReference type="GeneID" id="19526268"/>
<dbReference type="EMBL" id="KJ489399">
    <property type="protein sequence ID" value="AHZ10286.1"/>
    <property type="molecule type" value="Genomic_DNA"/>
</dbReference>
<organism evidence="1 2">
    <name type="scientific">Bacillus phage Hakuna</name>
    <dbReference type="NCBI Taxonomy" id="1486659"/>
    <lineage>
        <taxon>Viruses</taxon>
        <taxon>Duplodnaviria</taxon>
        <taxon>Heunggongvirae</taxon>
        <taxon>Uroviricota</taxon>
        <taxon>Caudoviricetes</taxon>
        <taxon>Herelleviridae</taxon>
        <taxon>Bastillevirinae</taxon>
        <taxon>Wphvirus</taxon>
        <taxon>Wphvirus hakuna</taxon>
    </lineage>
</organism>
<dbReference type="Proteomes" id="UP000026900">
    <property type="component" value="Segment"/>
</dbReference>
<reference evidence="2" key="1">
    <citation type="submission" date="2014-09" db="EMBL/GenBank/DDBJ databases">
        <authorList>
            <person name="Sauder A.B."/>
            <person name="McKenzie Q.R."/>
            <person name="Temple L.M."/>
            <person name="Alexis B.K."/>
            <person name="Al-Atrache Z."/>
            <person name="Lewis L.O."/>
            <person name="Loesser-Casey K.E."/>
            <person name="Mitchell K.J."/>
        </authorList>
    </citation>
    <scope>NUCLEOTIDE SEQUENCE [LARGE SCALE GENOMIC DNA]</scope>
</reference>
<keyword evidence="2" id="KW-1185">Reference proteome</keyword>
<evidence type="ECO:0000313" key="2">
    <source>
        <dbReference type="Proteomes" id="UP000026900"/>
    </source>
</evidence>
<evidence type="ECO:0000313" key="1">
    <source>
        <dbReference type="EMBL" id="AHZ10286.1"/>
    </source>
</evidence>
<sequence length="64" mass="7579">MQVKLRQNNITQVMEDIKEAHEDVMSGAMRKVQCVQLIADCRDVKMILVNELWEEMYRGFDYNA</sequence>
<accession>A0A024B290</accession>
<dbReference type="RefSeq" id="YP_009036717.1">
    <property type="nucleotide sequence ID" value="NC_024213.1"/>
</dbReference>
<name>A0A024B290_9CAUD</name>
<proteinExistence type="predicted"/>
<protein>
    <submittedName>
        <fullName evidence="1">Uncharacterized protein</fullName>
    </submittedName>
</protein>
<dbReference type="KEGG" id="vg:19526268"/>